<dbReference type="Gene3D" id="3.90.550.10">
    <property type="entry name" value="Spore Coat Polysaccharide Biosynthesis Protein SpsA, Chain A"/>
    <property type="match status" value="1"/>
</dbReference>
<evidence type="ECO:0000256" key="5">
    <source>
        <dbReference type="ARBA" id="ARBA00022692"/>
    </source>
</evidence>
<evidence type="ECO:0000313" key="16">
    <source>
        <dbReference type="EMBL" id="KAJ1164033.1"/>
    </source>
</evidence>
<evidence type="ECO:0000256" key="9">
    <source>
        <dbReference type="ARBA" id="ARBA00023180"/>
    </source>
</evidence>
<dbReference type="GO" id="GO:0140563">
    <property type="term" value="F:UDP-D-xylose:beta-D-glucoside alpha-1,3-D-xylosyltransferase activity"/>
    <property type="evidence" value="ECO:0007669"/>
    <property type="project" value="UniProtKB-EC"/>
</dbReference>
<keyword evidence="5" id="KW-0812">Transmembrane</keyword>
<evidence type="ECO:0000256" key="14">
    <source>
        <dbReference type="ARBA" id="ARBA00049181"/>
    </source>
</evidence>
<evidence type="ECO:0000256" key="1">
    <source>
        <dbReference type="ARBA" id="ARBA00004606"/>
    </source>
</evidence>
<proteinExistence type="inferred from homology"/>
<protein>
    <recommendedName>
        <fullName evidence="12">Glucoside xylosyltransferase 1</fullName>
        <ecNumber evidence="11">2.4.2.42</ecNumber>
    </recommendedName>
    <alternativeName>
        <fullName evidence="13">Glycosyltransferase 8 domain-containing protein 3</fullName>
    </alternativeName>
</protein>
<evidence type="ECO:0000256" key="13">
    <source>
        <dbReference type="ARBA" id="ARBA00042608"/>
    </source>
</evidence>
<evidence type="ECO:0000256" key="15">
    <source>
        <dbReference type="SAM" id="SignalP"/>
    </source>
</evidence>
<accession>A0AAV7SIW5</accession>
<dbReference type="PANTHER" id="PTHR46012">
    <property type="entry name" value="IP22168P"/>
    <property type="match status" value="1"/>
</dbReference>
<evidence type="ECO:0000313" key="17">
    <source>
        <dbReference type="Proteomes" id="UP001066276"/>
    </source>
</evidence>
<evidence type="ECO:0000256" key="11">
    <source>
        <dbReference type="ARBA" id="ARBA00038854"/>
    </source>
</evidence>
<keyword evidence="4" id="KW-0808">Transferase</keyword>
<dbReference type="SUPFAM" id="SSF53448">
    <property type="entry name" value="Nucleotide-diphospho-sugar transferases"/>
    <property type="match status" value="1"/>
</dbReference>
<evidence type="ECO:0000256" key="8">
    <source>
        <dbReference type="ARBA" id="ARBA00023136"/>
    </source>
</evidence>
<keyword evidence="7" id="KW-1133">Transmembrane helix</keyword>
<dbReference type="InterPro" id="IPR029044">
    <property type="entry name" value="Nucleotide-diphossugar_trans"/>
</dbReference>
<comment type="similarity">
    <text evidence="2">Belongs to the glycosyltransferase 8 family.</text>
</comment>
<keyword evidence="8" id="KW-0472">Membrane</keyword>
<name>A0AAV7SIW5_PLEWA</name>
<keyword evidence="9" id="KW-0325">Glycoprotein</keyword>
<evidence type="ECO:0000256" key="2">
    <source>
        <dbReference type="ARBA" id="ARBA00006351"/>
    </source>
</evidence>
<keyword evidence="3" id="KW-0328">Glycosyltransferase</keyword>
<reference evidence="16" key="1">
    <citation type="journal article" date="2022" name="bioRxiv">
        <title>Sequencing and chromosome-scale assembly of the giantPleurodeles waltlgenome.</title>
        <authorList>
            <person name="Brown T."/>
            <person name="Elewa A."/>
            <person name="Iarovenko S."/>
            <person name="Subramanian E."/>
            <person name="Araus A.J."/>
            <person name="Petzold A."/>
            <person name="Susuki M."/>
            <person name="Suzuki K.-i.T."/>
            <person name="Hayashi T."/>
            <person name="Toyoda A."/>
            <person name="Oliveira C."/>
            <person name="Osipova E."/>
            <person name="Leigh N.D."/>
            <person name="Simon A."/>
            <person name="Yun M.H."/>
        </authorList>
    </citation>
    <scope>NUCLEOTIDE SEQUENCE</scope>
    <source>
        <strain evidence="16">20211129_DDA</strain>
        <tissue evidence="16">Liver</tissue>
    </source>
</reference>
<dbReference type="Proteomes" id="UP001066276">
    <property type="component" value="Chromosome 4_2"/>
</dbReference>
<evidence type="ECO:0000256" key="10">
    <source>
        <dbReference type="ARBA" id="ARBA00037301"/>
    </source>
</evidence>
<evidence type="ECO:0000256" key="4">
    <source>
        <dbReference type="ARBA" id="ARBA00022679"/>
    </source>
</evidence>
<dbReference type="PANTHER" id="PTHR46012:SF3">
    <property type="entry name" value="GLUCOSIDE XYLOSYLTRANSFERASE 1"/>
    <property type="match status" value="1"/>
</dbReference>
<gene>
    <name evidence="16" type="ORF">NDU88_004480</name>
</gene>
<evidence type="ECO:0000256" key="6">
    <source>
        <dbReference type="ARBA" id="ARBA00022968"/>
    </source>
</evidence>
<dbReference type="GO" id="GO:0016020">
    <property type="term" value="C:membrane"/>
    <property type="evidence" value="ECO:0007669"/>
    <property type="project" value="UniProtKB-SubCell"/>
</dbReference>
<comment type="subcellular location">
    <subcellularLocation>
        <location evidence="1">Membrane</location>
        <topology evidence="1">Single-pass type II membrane protein</topology>
    </subcellularLocation>
</comment>
<dbReference type="InterPro" id="IPR051993">
    <property type="entry name" value="Glycosyltransferase_8"/>
</dbReference>
<dbReference type="FunFam" id="3.90.550.10:FF:000042">
    <property type="entry name" value="Glucoside xylosyltransferase 1"/>
    <property type="match status" value="1"/>
</dbReference>
<dbReference type="AlphaFoldDB" id="A0AAV7SIW5"/>
<dbReference type="EC" id="2.4.2.42" evidence="11"/>
<keyword evidence="17" id="KW-1185">Reference proteome</keyword>
<feature type="signal peptide" evidence="15">
    <location>
        <begin position="1"/>
        <end position="22"/>
    </location>
</feature>
<evidence type="ECO:0000256" key="7">
    <source>
        <dbReference type="ARBA" id="ARBA00022989"/>
    </source>
</evidence>
<dbReference type="Pfam" id="PF01501">
    <property type="entry name" value="Glyco_transf_8"/>
    <property type="match status" value="1"/>
</dbReference>
<organism evidence="16 17">
    <name type="scientific">Pleurodeles waltl</name>
    <name type="common">Iberian ribbed newt</name>
    <dbReference type="NCBI Taxonomy" id="8319"/>
    <lineage>
        <taxon>Eukaryota</taxon>
        <taxon>Metazoa</taxon>
        <taxon>Chordata</taxon>
        <taxon>Craniata</taxon>
        <taxon>Vertebrata</taxon>
        <taxon>Euteleostomi</taxon>
        <taxon>Amphibia</taxon>
        <taxon>Batrachia</taxon>
        <taxon>Caudata</taxon>
        <taxon>Salamandroidea</taxon>
        <taxon>Salamandridae</taxon>
        <taxon>Pleurodelinae</taxon>
        <taxon>Pleurodeles</taxon>
    </lineage>
</organism>
<sequence length="411" mass="47477">MRRYVRLALLCLLGGLCSLLYAAFCQLAGSGHTAAAGRHLQRDWMLQRAYVDGSAKGVHGASGFDIDHGEHHRRRYNVTKVRPVETMHLAVVACGERLEETVTMLKSAIIFSKTLLHFHIFAEDQLHAGFKEIFNTWAFPEKFTYTLYPITFPSENAAEWKKLFKPCASQRLFLPLILKHVDSLLYVDTDILFLRPVDDIWALLKTFNATQIAAMAPEHEEPRIGWYNRFARHPYYGKTGINSGVMLMNMTRMRRKHFKNDMTGARLRWGELLMPLLKKYKLNITWGDQDLLNIMFYHNPESLFVFPCQWNYRPDHCIYGSNCRESEEEGIFILHGNRGVYHDDKQPAFRAVYEAIKNYSFGSDLVQTLLDPLKLELKRTVHTYCGRIPTVFLKQLTKSIEDIYSSTPKGG</sequence>
<keyword evidence="6" id="KW-0735">Signal-anchor</keyword>
<evidence type="ECO:0000256" key="12">
    <source>
        <dbReference type="ARBA" id="ARBA00041060"/>
    </source>
</evidence>
<comment type="function">
    <text evidence="10">Glycosyltransferase which elongates the O-linked glucose attached to EGF-like repeats in the extracellular domain of Notch proteins by catalyzing the addition of xylose.</text>
</comment>
<keyword evidence="15" id="KW-0732">Signal</keyword>
<dbReference type="GO" id="GO:0016266">
    <property type="term" value="P:protein O-linked glycosylation via N-acetyl-galactosamine"/>
    <property type="evidence" value="ECO:0007669"/>
    <property type="project" value="TreeGrafter"/>
</dbReference>
<feature type="chain" id="PRO_5043978450" description="Glucoside xylosyltransferase 1" evidence="15">
    <location>
        <begin position="23"/>
        <end position="411"/>
    </location>
</feature>
<evidence type="ECO:0000256" key="3">
    <source>
        <dbReference type="ARBA" id="ARBA00022676"/>
    </source>
</evidence>
<comment type="catalytic activity">
    <reaction evidence="14">
        <text>3-O-(beta-D-glucosyl)-L-seryl-[EGF-like domain protein] + UDP-alpha-D-xylose = 3-O-[alpha-D-xylosyl-(1-&gt;3)-beta-D-glucosyl]-L-seryl-[EGF-like domain protein] + UDP + H(+)</text>
        <dbReference type="Rhea" id="RHEA:56064"/>
        <dbReference type="Rhea" id="RHEA-COMP:14610"/>
        <dbReference type="Rhea" id="RHEA-COMP:14611"/>
        <dbReference type="ChEBI" id="CHEBI:15378"/>
        <dbReference type="ChEBI" id="CHEBI:57632"/>
        <dbReference type="ChEBI" id="CHEBI:58223"/>
        <dbReference type="ChEBI" id="CHEBI:140575"/>
        <dbReference type="ChEBI" id="CHEBI:140576"/>
        <dbReference type="EC" id="2.4.2.42"/>
    </reaction>
</comment>
<dbReference type="InterPro" id="IPR002495">
    <property type="entry name" value="Glyco_trans_8"/>
</dbReference>
<dbReference type="CDD" id="cd06430">
    <property type="entry name" value="GT8_like_2"/>
    <property type="match status" value="1"/>
</dbReference>
<comment type="caution">
    <text evidence="16">The sequence shown here is derived from an EMBL/GenBank/DDBJ whole genome shotgun (WGS) entry which is preliminary data.</text>
</comment>
<dbReference type="EMBL" id="JANPWB010000008">
    <property type="protein sequence ID" value="KAJ1164033.1"/>
    <property type="molecule type" value="Genomic_DNA"/>
</dbReference>